<evidence type="ECO:0000313" key="4">
    <source>
        <dbReference type="EMBL" id="EGW31249.1"/>
    </source>
</evidence>
<dbReference type="SUPFAM" id="SSF54928">
    <property type="entry name" value="RNA-binding domain, RBD"/>
    <property type="match status" value="1"/>
</dbReference>
<evidence type="ECO:0000256" key="1">
    <source>
        <dbReference type="ARBA" id="ARBA00022884"/>
    </source>
</evidence>
<evidence type="ECO:0000256" key="2">
    <source>
        <dbReference type="PROSITE-ProRule" id="PRU00176"/>
    </source>
</evidence>
<name>G3AR74_SPAPN</name>
<dbReference type="eggNOG" id="KOG0114">
    <property type="taxonomic scope" value="Eukaryota"/>
</dbReference>
<protein>
    <recommendedName>
        <fullName evidence="3">RRM domain-containing protein</fullName>
    </recommendedName>
</protein>
<dbReference type="SMART" id="SM00360">
    <property type="entry name" value="RRM"/>
    <property type="match status" value="1"/>
</dbReference>
<dbReference type="GO" id="GO:0071011">
    <property type="term" value="C:precatalytic spliceosome"/>
    <property type="evidence" value="ECO:0007669"/>
    <property type="project" value="TreeGrafter"/>
</dbReference>
<dbReference type="GO" id="GO:0005686">
    <property type="term" value="C:U2 snRNP"/>
    <property type="evidence" value="ECO:0007669"/>
    <property type="project" value="EnsemblFungi"/>
</dbReference>
<dbReference type="OMA" id="VLYYRSN"/>
<dbReference type="GO" id="GO:0003723">
    <property type="term" value="F:RNA binding"/>
    <property type="evidence" value="ECO:0007669"/>
    <property type="project" value="UniProtKB-UniRule"/>
</dbReference>
<dbReference type="InParanoid" id="G3AR74"/>
<feature type="domain" description="RRM" evidence="3">
    <location>
        <begin position="6"/>
        <end position="74"/>
    </location>
</feature>
<organism evidence="5">
    <name type="scientific">Spathaspora passalidarum (strain NRRL Y-27907 / 11-Y1)</name>
    <dbReference type="NCBI Taxonomy" id="619300"/>
    <lineage>
        <taxon>Eukaryota</taxon>
        <taxon>Fungi</taxon>
        <taxon>Dikarya</taxon>
        <taxon>Ascomycota</taxon>
        <taxon>Saccharomycotina</taxon>
        <taxon>Pichiomycetes</taxon>
        <taxon>Debaryomycetaceae</taxon>
        <taxon>Spathaspora</taxon>
    </lineage>
</organism>
<dbReference type="AlphaFoldDB" id="G3AR74"/>
<dbReference type="GO" id="GO:0000398">
    <property type="term" value="P:mRNA splicing, via spliceosome"/>
    <property type="evidence" value="ECO:0007669"/>
    <property type="project" value="TreeGrafter"/>
</dbReference>
<dbReference type="Proteomes" id="UP000000709">
    <property type="component" value="Unassembled WGS sequence"/>
</dbReference>
<dbReference type="InterPro" id="IPR003954">
    <property type="entry name" value="RRM_euk-type"/>
</dbReference>
<accession>G3AR74</accession>
<dbReference type="Pfam" id="PF00076">
    <property type="entry name" value="RRM_1"/>
    <property type="match status" value="1"/>
</dbReference>
<dbReference type="HOGENOM" id="CLU_012062_25_3_1"/>
<dbReference type="InterPro" id="IPR035979">
    <property type="entry name" value="RBD_domain_sf"/>
</dbReference>
<sequence>MSREFPIVLVKNLPYKVSTSSMYEFFGQFGNINQIRISNEESTQGSCFIIYSNLANAIRAANELNGVNFQGRYLVTSLYPVDKSLINKEEMILRKEQLSQLKQQYSIQD</sequence>
<dbReference type="RefSeq" id="XP_007376027.1">
    <property type="nucleotide sequence ID" value="XM_007375965.1"/>
</dbReference>
<dbReference type="GO" id="GO:0071013">
    <property type="term" value="C:catalytic step 2 spliceosome"/>
    <property type="evidence" value="ECO:0007669"/>
    <property type="project" value="TreeGrafter"/>
</dbReference>
<proteinExistence type="predicted"/>
<reference evidence="4 5" key="1">
    <citation type="journal article" date="2011" name="Proc. Natl. Acad. Sci. U.S.A.">
        <title>Comparative genomics of xylose-fermenting fungi for enhanced biofuel production.</title>
        <authorList>
            <person name="Wohlbach D.J."/>
            <person name="Kuo A."/>
            <person name="Sato T.K."/>
            <person name="Potts K.M."/>
            <person name="Salamov A.A."/>
            <person name="LaButti K.M."/>
            <person name="Sun H."/>
            <person name="Clum A."/>
            <person name="Pangilinan J.L."/>
            <person name="Lindquist E.A."/>
            <person name="Lucas S."/>
            <person name="Lapidus A."/>
            <person name="Jin M."/>
            <person name="Gunawan C."/>
            <person name="Balan V."/>
            <person name="Dale B.E."/>
            <person name="Jeffries T.W."/>
            <person name="Zinkel R."/>
            <person name="Barry K.W."/>
            <person name="Grigoriev I.V."/>
            <person name="Gasch A.P."/>
        </authorList>
    </citation>
    <scope>NUCLEOTIDE SEQUENCE [LARGE SCALE GENOMIC DNA]</scope>
    <source>
        <strain evidence="5">NRRL Y-27907 / 11-Y1</strain>
    </source>
</reference>
<dbReference type="EMBL" id="GL996503">
    <property type="protein sequence ID" value="EGW31249.1"/>
    <property type="molecule type" value="Genomic_DNA"/>
</dbReference>
<dbReference type="KEGG" id="spaa:SPAPADRAFT_56134"/>
<dbReference type="PANTHER" id="PTHR45880:SF1">
    <property type="entry name" value="RNA-BINDING MOTIF PROTEIN, X-LINKED 2"/>
    <property type="match status" value="1"/>
</dbReference>
<evidence type="ECO:0000313" key="5">
    <source>
        <dbReference type="Proteomes" id="UP000000709"/>
    </source>
</evidence>
<evidence type="ECO:0000259" key="3">
    <source>
        <dbReference type="PROSITE" id="PS50102"/>
    </source>
</evidence>
<dbReference type="PROSITE" id="PS50102">
    <property type="entry name" value="RRM"/>
    <property type="match status" value="1"/>
</dbReference>
<keyword evidence="1 2" id="KW-0694">RNA-binding</keyword>
<keyword evidence="5" id="KW-1185">Reference proteome</keyword>
<dbReference type="PANTHER" id="PTHR45880">
    <property type="entry name" value="RNA-BINDING MOTIF PROTEIN, X-LINKED 2"/>
    <property type="match status" value="1"/>
</dbReference>
<dbReference type="OrthoDB" id="275748at2759"/>
<gene>
    <name evidence="4" type="ORF">SPAPADRAFT_56134</name>
</gene>
<dbReference type="GeneID" id="18872002"/>
<dbReference type="STRING" id="619300.G3AR74"/>
<dbReference type="InterPro" id="IPR051847">
    <property type="entry name" value="RNA_proc/Spliceosome_comp"/>
</dbReference>
<dbReference type="Gene3D" id="3.30.70.330">
    <property type="match status" value="1"/>
</dbReference>
<dbReference type="InterPro" id="IPR000504">
    <property type="entry name" value="RRM_dom"/>
</dbReference>
<dbReference type="InterPro" id="IPR012677">
    <property type="entry name" value="Nucleotide-bd_a/b_plait_sf"/>
</dbReference>
<dbReference type="SMART" id="SM00361">
    <property type="entry name" value="RRM_1"/>
    <property type="match status" value="1"/>
</dbReference>